<dbReference type="PANTHER" id="PTHR48101:SF1">
    <property type="entry name" value="METHYLMALONYL-COA MUTASE, LARGE SUBUNIT"/>
    <property type="match status" value="1"/>
</dbReference>
<dbReference type="Pfam" id="PF01642">
    <property type="entry name" value="MM_CoA_mutase"/>
    <property type="match status" value="1"/>
</dbReference>
<feature type="compositionally biased region" description="Basic and acidic residues" evidence="1">
    <location>
        <begin position="433"/>
        <end position="442"/>
    </location>
</feature>
<dbReference type="Gene3D" id="3.20.20.240">
    <property type="entry name" value="Methylmalonyl-CoA mutase"/>
    <property type="match status" value="1"/>
</dbReference>
<dbReference type="PANTHER" id="PTHR48101">
    <property type="entry name" value="METHYLMALONYL-COA MUTASE, MITOCHONDRIAL-RELATED"/>
    <property type="match status" value="1"/>
</dbReference>
<gene>
    <name evidence="3" type="ORF">ACFSUS_13505</name>
</gene>
<dbReference type="Proteomes" id="UP001597469">
    <property type="component" value="Unassembled WGS sequence"/>
</dbReference>
<keyword evidence="4" id="KW-1185">Reference proteome</keyword>
<organism evidence="3 4">
    <name type="scientific">Spirosoma soli</name>
    <dbReference type="NCBI Taxonomy" id="1770529"/>
    <lineage>
        <taxon>Bacteria</taxon>
        <taxon>Pseudomonadati</taxon>
        <taxon>Bacteroidota</taxon>
        <taxon>Cytophagia</taxon>
        <taxon>Cytophagales</taxon>
        <taxon>Cytophagaceae</taxon>
        <taxon>Spirosoma</taxon>
    </lineage>
</organism>
<feature type="compositionally biased region" description="Polar residues" evidence="1">
    <location>
        <begin position="415"/>
        <end position="430"/>
    </location>
</feature>
<reference evidence="4" key="1">
    <citation type="journal article" date="2019" name="Int. J. Syst. Evol. Microbiol.">
        <title>The Global Catalogue of Microorganisms (GCM) 10K type strain sequencing project: providing services to taxonomists for standard genome sequencing and annotation.</title>
        <authorList>
            <consortium name="The Broad Institute Genomics Platform"/>
            <consortium name="The Broad Institute Genome Sequencing Center for Infectious Disease"/>
            <person name="Wu L."/>
            <person name="Ma J."/>
        </authorList>
    </citation>
    <scope>NUCLEOTIDE SEQUENCE [LARGE SCALE GENOMIC DNA]</scope>
    <source>
        <strain evidence="4">KCTC 42805</strain>
    </source>
</reference>
<name>A0ABW5M3Q7_9BACT</name>
<evidence type="ECO:0000256" key="1">
    <source>
        <dbReference type="SAM" id="MobiDB-lite"/>
    </source>
</evidence>
<protein>
    <submittedName>
        <fullName evidence="3">Methylmalonyl-CoA mutase family protein</fullName>
    </submittedName>
</protein>
<dbReference type="RefSeq" id="WP_381523386.1">
    <property type="nucleotide sequence ID" value="NZ_JBHULN010000007.1"/>
</dbReference>
<feature type="region of interest" description="Disordered" evidence="1">
    <location>
        <begin position="415"/>
        <end position="442"/>
    </location>
</feature>
<evidence type="ECO:0000259" key="2">
    <source>
        <dbReference type="Pfam" id="PF01642"/>
    </source>
</evidence>
<dbReference type="EMBL" id="JBHULN010000007">
    <property type="protein sequence ID" value="MFD2571655.1"/>
    <property type="molecule type" value="Genomic_DNA"/>
</dbReference>
<comment type="caution">
    <text evidence="3">The sequence shown here is derived from an EMBL/GenBank/DDBJ whole genome shotgun (WGS) entry which is preliminary data.</text>
</comment>
<feature type="domain" description="Methylmalonyl-CoA mutase alpha/beta chain catalytic" evidence="2">
    <location>
        <begin position="168"/>
        <end position="419"/>
    </location>
</feature>
<dbReference type="SUPFAM" id="SSF51703">
    <property type="entry name" value="Cobalamin (vitamin B12)-dependent enzymes"/>
    <property type="match status" value="1"/>
</dbReference>
<proteinExistence type="predicted"/>
<evidence type="ECO:0000313" key="4">
    <source>
        <dbReference type="Proteomes" id="UP001597469"/>
    </source>
</evidence>
<accession>A0ABW5M3Q7</accession>
<evidence type="ECO:0000313" key="3">
    <source>
        <dbReference type="EMBL" id="MFD2571655.1"/>
    </source>
</evidence>
<sequence>MEPLFSTSFPAADKLAWLAQIRKELKDDNAFESLRWHNEDGFIVEPYYTADDLADLPLVQIQSAQKQTTGWLNAPERRISDEKADNVLLRDTLRRGADALVLTLPPNLDLARLLDGIKLSDTPVFFRTDAYSNPVRFIQSLKSIAPYQLKGGLLTDAGPLTAQVTRLTADSPQFRSVTISSHDFHNAGATAAQELGFALARLAEVYDQLTDDGLTLAELIPKTALSVSVGTSYFLEVAKLRALRVLLARFAAAYQVNFESQPLPFLLHSQTSTFYDASATPYTNLLRATTEAMAAVIGGCDVLTVHPYNAILGNINEFSERIARNISVLLKEESYFDKVTDPSAGSYYIENLTNQLIETAWALFLNVEEMGGLVKAFASGYVLDQIDKSYQARVEAVKNGKVLVGVTKFRFDESLQPSHTNKPTQPSALTSLPDRRLTEPFE</sequence>
<dbReference type="InterPro" id="IPR006099">
    <property type="entry name" value="MeMalonylCoA_mutase_a/b_cat"/>
</dbReference>
<dbReference type="InterPro" id="IPR016176">
    <property type="entry name" value="Cbl-dep_enz_cat"/>
</dbReference>